<evidence type="ECO:0000313" key="3">
    <source>
        <dbReference type="Proteomes" id="UP000708148"/>
    </source>
</evidence>
<reference evidence="2" key="1">
    <citation type="submission" date="2020-12" db="EMBL/GenBank/DDBJ databases">
        <authorList>
            <person name="Iha C."/>
        </authorList>
    </citation>
    <scope>NUCLEOTIDE SEQUENCE</scope>
</reference>
<dbReference type="Proteomes" id="UP000708148">
    <property type="component" value="Unassembled WGS sequence"/>
</dbReference>
<accession>A0A8S1INZ3</accession>
<evidence type="ECO:0000313" key="2">
    <source>
        <dbReference type="EMBL" id="CAD7696683.1"/>
    </source>
</evidence>
<comment type="caution">
    <text evidence="2">The sequence shown here is derived from an EMBL/GenBank/DDBJ whole genome shotgun (WGS) entry which is preliminary data.</text>
</comment>
<keyword evidence="1" id="KW-1133">Transmembrane helix</keyword>
<keyword evidence="1" id="KW-0812">Transmembrane</keyword>
<dbReference type="AlphaFoldDB" id="A0A8S1INZ3"/>
<dbReference type="Gene3D" id="3.40.1000.30">
    <property type="match status" value="1"/>
</dbReference>
<keyword evidence="1" id="KW-0472">Membrane</keyword>
<feature type="transmembrane region" description="Helical" evidence="1">
    <location>
        <begin position="206"/>
        <end position="224"/>
    </location>
</feature>
<organism evidence="2 3">
    <name type="scientific">Ostreobium quekettii</name>
    <dbReference type="NCBI Taxonomy" id="121088"/>
    <lineage>
        <taxon>Eukaryota</taxon>
        <taxon>Viridiplantae</taxon>
        <taxon>Chlorophyta</taxon>
        <taxon>core chlorophytes</taxon>
        <taxon>Ulvophyceae</taxon>
        <taxon>TCBD clade</taxon>
        <taxon>Bryopsidales</taxon>
        <taxon>Ostreobineae</taxon>
        <taxon>Ostreobiaceae</taxon>
        <taxon>Ostreobium</taxon>
    </lineage>
</organism>
<keyword evidence="3" id="KW-1185">Reference proteome</keyword>
<dbReference type="EMBL" id="CAJHUC010000525">
    <property type="protein sequence ID" value="CAD7696683.1"/>
    <property type="molecule type" value="Genomic_DNA"/>
</dbReference>
<proteinExistence type="predicted"/>
<sequence length="229" mass="25163">MAGPGPGPLTDLLARALPAGPSSIDDSLPVCRRRCAVVALSLHCMMVWSGFRRAGKEEPGGPLGWMAALAGRRRRYAPPERWLEMAASTPEWYFRYTHPNLPGLFLLGCSVQESTMRMIVHVREQGWRDFNAGVMLGLDVGHYAVAEEKFEEAAKKGWEGLVTSQNRIWDNFYSYISEPLIRKASQSDEGNGIDGSPGRFRQAVTFIAKISVVALVAAGAATVVRGTRR</sequence>
<gene>
    <name evidence="2" type="ORF">OSTQU699_LOCUS2044</name>
</gene>
<name>A0A8S1INZ3_9CHLO</name>
<protein>
    <submittedName>
        <fullName evidence="2">Uncharacterized protein</fullName>
    </submittedName>
</protein>
<evidence type="ECO:0000256" key="1">
    <source>
        <dbReference type="SAM" id="Phobius"/>
    </source>
</evidence>
<dbReference type="OrthoDB" id="513760at2759"/>